<organism evidence="6 7">
    <name type="scientific">Nocardia jinanensis</name>
    <dbReference type="NCBI Taxonomy" id="382504"/>
    <lineage>
        <taxon>Bacteria</taxon>
        <taxon>Bacillati</taxon>
        <taxon>Actinomycetota</taxon>
        <taxon>Actinomycetes</taxon>
        <taxon>Mycobacteriales</taxon>
        <taxon>Nocardiaceae</taxon>
        <taxon>Nocardia</taxon>
    </lineage>
</organism>
<dbReference type="GO" id="GO:0003935">
    <property type="term" value="F:GTP cyclohydrolase II activity"/>
    <property type="evidence" value="ECO:0007669"/>
    <property type="project" value="TreeGrafter"/>
</dbReference>
<dbReference type="AlphaFoldDB" id="A0A917VT64"/>
<dbReference type="GO" id="GO:0046872">
    <property type="term" value="F:metal ion binding"/>
    <property type="evidence" value="ECO:0007669"/>
    <property type="project" value="UniProtKB-KW"/>
</dbReference>
<evidence type="ECO:0000256" key="1">
    <source>
        <dbReference type="ARBA" id="ARBA00002284"/>
    </source>
</evidence>
<reference evidence="6" key="1">
    <citation type="journal article" date="2014" name="Int. J. Syst. Evol. Microbiol.">
        <title>Complete genome sequence of Corynebacterium casei LMG S-19264T (=DSM 44701T), isolated from a smear-ripened cheese.</title>
        <authorList>
            <consortium name="US DOE Joint Genome Institute (JGI-PGF)"/>
            <person name="Walter F."/>
            <person name="Albersmeier A."/>
            <person name="Kalinowski J."/>
            <person name="Ruckert C."/>
        </authorList>
    </citation>
    <scope>NUCLEOTIDE SEQUENCE</scope>
    <source>
        <strain evidence="6">CGMCC 4.3508</strain>
    </source>
</reference>
<dbReference type="Gene3D" id="3.90.870.10">
    <property type="entry name" value="DHBP synthase"/>
    <property type="match status" value="1"/>
</dbReference>
<name>A0A917VT64_9NOCA</name>
<comment type="pathway">
    <text evidence="2">Cofactor biosynthesis; riboflavin biosynthesis; 2-hydroxy-3-oxobutyl phosphate from D-ribulose 5-phosphate: step 1/1.</text>
</comment>
<evidence type="ECO:0000313" key="7">
    <source>
        <dbReference type="Proteomes" id="UP000638263"/>
    </source>
</evidence>
<dbReference type="GO" id="GO:0008686">
    <property type="term" value="F:3,4-dihydroxy-2-butanone-4-phosphate synthase activity"/>
    <property type="evidence" value="ECO:0007669"/>
    <property type="project" value="UniProtKB-EC"/>
</dbReference>
<dbReference type="InterPro" id="IPR000422">
    <property type="entry name" value="DHBP_synthase_RibB"/>
</dbReference>
<accession>A0A917VT64</accession>
<keyword evidence="4" id="KW-0686">Riboflavin biosynthesis</keyword>
<comment type="function">
    <text evidence="1">Catalyzes the conversion of D-ribulose 5-phosphate to formate and 3,4-dihydroxy-2-butanone 4-phosphate.</text>
</comment>
<evidence type="ECO:0000313" key="6">
    <source>
        <dbReference type="EMBL" id="GGL11688.1"/>
    </source>
</evidence>
<gene>
    <name evidence="6" type="ORF">GCM10011588_27650</name>
</gene>
<keyword evidence="7" id="KW-1185">Reference proteome</keyword>
<dbReference type="EMBL" id="BMMH01000005">
    <property type="protein sequence ID" value="GGL11688.1"/>
    <property type="molecule type" value="Genomic_DNA"/>
</dbReference>
<dbReference type="Pfam" id="PF00926">
    <property type="entry name" value="DHBP_synthase"/>
    <property type="match status" value="1"/>
</dbReference>
<sequence>MDSSPVHRVHRVLSDLAAGCPTVLIGSPGTDPDGYLLAAAEKATTTTVAFMVRYSSGFLCAGLTGTHCDRIGLPPMVGAVPGLSGSNHTVSVDAVGSGTGISASDRADTLRQLADPHSTATEFTRPGHVIPVRAVADGVLGHRGPAEAGTDLAGLAGLHRVVAFAALVSDKDPAAIAGAAECREFARAHHLNWVTVDDVAAYRRVSEDHVRTCFTERRGTPFGVLCATGFHSTATGSNYVAYRIDQPDGRGDPMVHVYRERDFAPHAHPADTDLQTLFAHLSASGSDVIIVERRVNSLDLGYARNHDGRIADIAQIIRDMGLIGAELLVPVPGMAETLAAFGIATSSHDSAPVISPPVRGGPLGTASEVRRGIVQ</sequence>
<comment type="caution">
    <text evidence="6">The sequence shown here is derived from an EMBL/GenBank/DDBJ whole genome shotgun (WGS) entry which is preliminary data.</text>
</comment>
<dbReference type="PANTHER" id="PTHR21327:SF18">
    <property type="entry name" value="3,4-DIHYDROXY-2-BUTANONE 4-PHOSPHATE SYNTHASE"/>
    <property type="match status" value="1"/>
</dbReference>
<dbReference type="GO" id="GO:0009231">
    <property type="term" value="P:riboflavin biosynthetic process"/>
    <property type="evidence" value="ECO:0007669"/>
    <property type="project" value="UniProtKB-KW"/>
</dbReference>
<dbReference type="EC" id="4.1.99.12" evidence="3"/>
<dbReference type="InterPro" id="IPR017945">
    <property type="entry name" value="DHBP_synth_RibB-like_a/b_dom"/>
</dbReference>
<dbReference type="GO" id="GO:0005829">
    <property type="term" value="C:cytosol"/>
    <property type="evidence" value="ECO:0007669"/>
    <property type="project" value="TreeGrafter"/>
</dbReference>
<dbReference type="Proteomes" id="UP000638263">
    <property type="component" value="Unassembled WGS sequence"/>
</dbReference>
<dbReference type="PANTHER" id="PTHR21327">
    <property type="entry name" value="GTP CYCLOHYDROLASE II-RELATED"/>
    <property type="match status" value="1"/>
</dbReference>
<evidence type="ECO:0000256" key="3">
    <source>
        <dbReference type="ARBA" id="ARBA00012153"/>
    </source>
</evidence>
<reference evidence="6" key="2">
    <citation type="submission" date="2020-09" db="EMBL/GenBank/DDBJ databases">
        <authorList>
            <person name="Sun Q."/>
            <person name="Zhou Y."/>
        </authorList>
    </citation>
    <scope>NUCLEOTIDE SEQUENCE</scope>
    <source>
        <strain evidence="6">CGMCC 4.3508</strain>
    </source>
</reference>
<dbReference type="SUPFAM" id="SSF55821">
    <property type="entry name" value="YrdC/RibB"/>
    <property type="match status" value="1"/>
</dbReference>
<evidence type="ECO:0000256" key="5">
    <source>
        <dbReference type="ARBA" id="ARBA00022723"/>
    </source>
</evidence>
<proteinExistence type="predicted"/>
<keyword evidence="5" id="KW-0479">Metal-binding</keyword>
<evidence type="ECO:0000256" key="2">
    <source>
        <dbReference type="ARBA" id="ARBA00004904"/>
    </source>
</evidence>
<dbReference type="RefSeq" id="WP_189094248.1">
    <property type="nucleotide sequence ID" value="NZ_BMMH01000005.1"/>
</dbReference>
<protein>
    <recommendedName>
        <fullName evidence="3">3,4-dihydroxy-2-butanone-4-phosphate synthase</fullName>
        <ecNumber evidence="3">4.1.99.12</ecNumber>
    </recommendedName>
</protein>
<evidence type="ECO:0000256" key="4">
    <source>
        <dbReference type="ARBA" id="ARBA00022619"/>
    </source>
</evidence>